<dbReference type="PANTHER" id="PTHR33096">
    <property type="entry name" value="CXC2 DOMAIN-CONTAINING PROTEIN"/>
    <property type="match status" value="1"/>
</dbReference>
<evidence type="ECO:0000313" key="2">
    <source>
        <dbReference type="Proteomes" id="UP001195769"/>
    </source>
</evidence>
<dbReference type="RefSeq" id="XP_041231688.1">
    <property type="nucleotide sequence ID" value="XM_041363979.1"/>
</dbReference>
<dbReference type="PANTHER" id="PTHR33096:SF1">
    <property type="entry name" value="CXC1-LIKE CYSTEINE CLUSTER ASSOCIATED WITH KDZ TRANSPOSASES DOMAIN-CONTAINING PROTEIN"/>
    <property type="match status" value="1"/>
</dbReference>
<protein>
    <submittedName>
        <fullName evidence="1">Uncharacterized protein</fullName>
    </submittedName>
</protein>
<dbReference type="GeneID" id="64658277"/>
<dbReference type="EMBL" id="JABBWK010000005">
    <property type="protein sequence ID" value="KAG1906113.1"/>
    <property type="molecule type" value="Genomic_DNA"/>
</dbReference>
<proteinExistence type="predicted"/>
<dbReference type="Proteomes" id="UP001195769">
    <property type="component" value="Unassembled WGS sequence"/>
</dbReference>
<dbReference type="Pfam" id="PF18758">
    <property type="entry name" value="KDZ"/>
    <property type="match status" value="2"/>
</dbReference>
<accession>A0AAD4EH40</accession>
<sequence length="599" mass="68652">MIPCSPISPSVVITIDALKLYRIAHFRSPHFSMQAFSKTLCNLHGVEYHRYLSRQLTITLDVYMLIRSSVDSLVAEALNRDSLDWRLKHACPLCTYTLKDEVPLIFTLLFTMDGNDSLKHILRRTLGIDENDSGESSELPTTQHVRGDHYLSCDYVNQWSKVGIEDSEVTLDSDSLGNPCTEQWNNMDEEKTKRAWGIYDETGIFTAVCRHGFSLLIIDMVQSGEFAKYPLAVIAKLMDVFGDGLGSGYDIGCQFKTTLNNSPLGPHARLGLEDLEMCERTFSKSNSLAPTTCYSSIFHRQQAITSYFEYNDDYEVYANLSDFLYNNYKQTLNIIADSRITLPKLMHNLNITHDLRPKPEHETLQMEYWQKLVNLVASKEDLDATSSVWAVATPASLASDEKDPDWQNTGRLVTNQKYQHALDMLEGLVVACIFELTKMNRSGTGYKLRKHIAKALQACSAAIKTALDRFNIAARALSPPHRMLKWEEVVEYAFLANFDLLHDSHDDVSHRPWAMPSVRQATNLYFKTCRTREEITQLNIEVRRLATYLRDEEHYLRECQRQAEASHLVLAHQINLWRQVRSRFNSHHLQRLQDIANLP</sequence>
<evidence type="ECO:0000313" key="1">
    <source>
        <dbReference type="EMBL" id="KAG1906113.1"/>
    </source>
</evidence>
<reference evidence="1" key="1">
    <citation type="journal article" date="2020" name="New Phytol.">
        <title>Comparative genomics reveals dynamic genome evolution in host specialist ectomycorrhizal fungi.</title>
        <authorList>
            <person name="Lofgren L.A."/>
            <person name="Nguyen N.H."/>
            <person name="Vilgalys R."/>
            <person name="Ruytinx J."/>
            <person name="Liao H.L."/>
            <person name="Branco S."/>
            <person name="Kuo A."/>
            <person name="LaButti K."/>
            <person name="Lipzen A."/>
            <person name="Andreopoulos W."/>
            <person name="Pangilinan J."/>
            <person name="Riley R."/>
            <person name="Hundley H."/>
            <person name="Na H."/>
            <person name="Barry K."/>
            <person name="Grigoriev I.V."/>
            <person name="Stajich J.E."/>
            <person name="Kennedy P.G."/>
        </authorList>
    </citation>
    <scope>NUCLEOTIDE SEQUENCE</scope>
    <source>
        <strain evidence="1">FC203</strain>
    </source>
</reference>
<name>A0AAD4EH40_9AGAM</name>
<organism evidence="1 2">
    <name type="scientific">Suillus fuscotomentosus</name>
    <dbReference type="NCBI Taxonomy" id="1912939"/>
    <lineage>
        <taxon>Eukaryota</taxon>
        <taxon>Fungi</taxon>
        <taxon>Dikarya</taxon>
        <taxon>Basidiomycota</taxon>
        <taxon>Agaricomycotina</taxon>
        <taxon>Agaricomycetes</taxon>
        <taxon>Agaricomycetidae</taxon>
        <taxon>Boletales</taxon>
        <taxon>Suillineae</taxon>
        <taxon>Suillaceae</taxon>
        <taxon>Suillus</taxon>
    </lineage>
</organism>
<comment type="caution">
    <text evidence="1">The sequence shown here is derived from an EMBL/GenBank/DDBJ whole genome shotgun (WGS) entry which is preliminary data.</text>
</comment>
<gene>
    <name evidence="1" type="ORF">F5891DRAFT_1125597</name>
</gene>
<keyword evidence="2" id="KW-1185">Reference proteome</keyword>
<dbReference type="AlphaFoldDB" id="A0AAD4EH40"/>
<dbReference type="InterPro" id="IPR040521">
    <property type="entry name" value="KDZ"/>
</dbReference>